<dbReference type="SUPFAM" id="SSF48208">
    <property type="entry name" value="Six-hairpin glycosidases"/>
    <property type="match status" value="1"/>
</dbReference>
<keyword evidence="2" id="KW-1185">Reference proteome</keyword>
<proteinExistence type="predicted"/>
<reference evidence="1 2" key="1">
    <citation type="submission" date="2013-03" db="EMBL/GenBank/DDBJ databases">
        <title>The Genome Sequence of Exophiala aquamarina CBS 119918.</title>
        <authorList>
            <consortium name="The Broad Institute Genomics Platform"/>
            <person name="Cuomo C."/>
            <person name="de Hoog S."/>
            <person name="Gorbushina A."/>
            <person name="Walker B."/>
            <person name="Young S.K."/>
            <person name="Zeng Q."/>
            <person name="Gargeya S."/>
            <person name="Fitzgerald M."/>
            <person name="Haas B."/>
            <person name="Abouelleil A."/>
            <person name="Allen A.W."/>
            <person name="Alvarado L."/>
            <person name="Arachchi H.M."/>
            <person name="Berlin A.M."/>
            <person name="Chapman S.B."/>
            <person name="Gainer-Dewar J."/>
            <person name="Goldberg J."/>
            <person name="Griggs A."/>
            <person name="Gujja S."/>
            <person name="Hansen M."/>
            <person name="Howarth C."/>
            <person name="Imamovic A."/>
            <person name="Ireland A."/>
            <person name="Larimer J."/>
            <person name="McCowan C."/>
            <person name="Murphy C."/>
            <person name="Pearson M."/>
            <person name="Poon T.W."/>
            <person name="Priest M."/>
            <person name="Roberts A."/>
            <person name="Saif S."/>
            <person name="Shea T."/>
            <person name="Sisk P."/>
            <person name="Sykes S."/>
            <person name="Wortman J."/>
            <person name="Nusbaum C."/>
            <person name="Birren B."/>
        </authorList>
    </citation>
    <scope>NUCLEOTIDE SEQUENCE [LARGE SCALE GENOMIC DNA]</scope>
    <source>
        <strain evidence="1 2">CBS 119918</strain>
    </source>
</reference>
<dbReference type="Proteomes" id="UP000027920">
    <property type="component" value="Unassembled WGS sequence"/>
</dbReference>
<comment type="caution">
    <text evidence="1">The sequence shown here is derived from an EMBL/GenBank/DDBJ whole genome shotgun (WGS) entry which is preliminary data.</text>
</comment>
<evidence type="ECO:0000313" key="2">
    <source>
        <dbReference type="Proteomes" id="UP000027920"/>
    </source>
</evidence>
<evidence type="ECO:0000313" key="1">
    <source>
        <dbReference type="EMBL" id="KEF56003.1"/>
    </source>
</evidence>
<accession>A0A072P9P0</accession>
<dbReference type="InterPro" id="IPR012341">
    <property type="entry name" value="6hp_glycosidase-like_sf"/>
</dbReference>
<dbReference type="InterPro" id="IPR008928">
    <property type="entry name" value="6-hairpin_glycosidase_sf"/>
</dbReference>
<dbReference type="PANTHER" id="PTHR41814">
    <property type="entry name" value="EXPRESSED PROTEIN"/>
    <property type="match status" value="1"/>
</dbReference>
<gene>
    <name evidence="1" type="ORF">A1O9_07583</name>
</gene>
<dbReference type="AlphaFoldDB" id="A0A072P9P0"/>
<dbReference type="PANTHER" id="PTHR41814:SF1">
    <property type="entry name" value="CELLULASE"/>
    <property type="match status" value="1"/>
</dbReference>
<dbReference type="Gene3D" id="1.50.10.10">
    <property type="match status" value="1"/>
</dbReference>
<dbReference type="RefSeq" id="XP_013258593.1">
    <property type="nucleotide sequence ID" value="XM_013403139.1"/>
</dbReference>
<dbReference type="OrthoDB" id="4138492at2759"/>
<name>A0A072P9P0_9EURO</name>
<dbReference type="HOGENOM" id="CLU_1348932_0_0_1"/>
<organism evidence="1 2">
    <name type="scientific">Exophiala aquamarina CBS 119918</name>
    <dbReference type="NCBI Taxonomy" id="1182545"/>
    <lineage>
        <taxon>Eukaryota</taxon>
        <taxon>Fungi</taxon>
        <taxon>Dikarya</taxon>
        <taxon>Ascomycota</taxon>
        <taxon>Pezizomycotina</taxon>
        <taxon>Eurotiomycetes</taxon>
        <taxon>Chaetothyriomycetidae</taxon>
        <taxon>Chaetothyriales</taxon>
        <taxon>Herpotrichiellaceae</taxon>
        <taxon>Exophiala</taxon>
    </lineage>
</organism>
<sequence>MDTALPQTQHPCAALLLLGTSDERYLGAVHRQAEYLLRRAPRFALKDTHSALSHRDDPPQLWADFLDAVPRFLALYGVATHNIRFLDEAVLQCQLYGDVLGTSTILENGTTYKGLWMQIVSHPAKLPQGITRPLTTPLKWIPPRTVQENLDDNKLLLEKEKTLATILFEMLNCIIGQARGHDSDLLKNYLDGHWSVHTEYSWL</sequence>
<dbReference type="GeneID" id="25282497"/>
<protein>
    <submittedName>
        <fullName evidence="1">Uncharacterized protein</fullName>
    </submittedName>
</protein>
<dbReference type="GO" id="GO:0005975">
    <property type="term" value="P:carbohydrate metabolic process"/>
    <property type="evidence" value="ECO:0007669"/>
    <property type="project" value="InterPro"/>
</dbReference>
<dbReference type="EMBL" id="AMGV01000006">
    <property type="protein sequence ID" value="KEF56003.1"/>
    <property type="molecule type" value="Genomic_DNA"/>
</dbReference>
<dbReference type="VEuPathDB" id="FungiDB:A1O9_07583"/>
<dbReference type="GO" id="GO:0003824">
    <property type="term" value="F:catalytic activity"/>
    <property type="evidence" value="ECO:0007669"/>
    <property type="project" value="UniProtKB-ARBA"/>
</dbReference>